<feature type="region of interest" description="Disordered" evidence="1">
    <location>
        <begin position="1"/>
        <end position="43"/>
    </location>
</feature>
<comment type="caution">
    <text evidence="2">The sequence shown here is derived from an EMBL/GenBank/DDBJ whole genome shotgun (WGS) entry which is preliminary data.</text>
</comment>
<protein>
    <submittedName>
        <fullName evidence="2">Uncharacterized protein</fullName>
    </submittedName>
</protein>
<feature type="compositionally biased region" description="Polar residues" evidence="1">
    <location>
        <begin position="1"/>
        <end position="11"/>
    </location>
</feature>
<feature type="compositionally biased region" description="Polar residues" evidence="1">
    <location>
        <begin position="21"/>
        <end position="43"/>
    </location>
</feature>
<dbReference type="EMBL" id="QGKW02000276">
    <property type="protein sequence ID" value="KAF2605848.1"/>
    <property type="molecule type" value="Genomic_DNA"/>
</dbReference>
<sequence length="117" mass="12872">MVPQVQIASTRNHPRPLIIHTGSSQKPTSVKPQYSAESQPVTTSPSVYVLGPSTHHCQHSQPSILYLLSPQLLHLSRATGSPTGQTITHPGIQRRGVPIGLLFEKIGSNQNHWRWNS</sequence>
<organism evidence="2 3">
    <name type="scientific">Brassica cretica</name>
    <name type="common">Mustard</name>
    <dbReference type="NCBI Taxonomy" id="69181"/>
    <lineage>
        <taxon>Eukaryota</taxon>
        <taxon>Viridiplantae</taxon>
        <taxon>Streptophyta</taxon>
        <taxon>Embryophyta</taxon>
        <taxon>Tracheophyta</taxon>
        <taxon>Spermatophyta</taxon>
        <taxon>Magnoliopsida</taxon>
        <taxon>eudicotyledons</taxon>
        <taxon>Gunneridae</taxon>
        <taxon>Pentapetalae</taxon>
        <taxon>rosids</taxon>
        <taxon>malvids</taxon>
        <taxon>Brassicales</taxon>
        <taxon>Brassicaceae</taxon>
        <taxon>Brassiceae</taxon>
        <taxon>Brassica</taxon>
    </lineage>
</organism>
<dbReference type="Proteomes" id="UP000712281">
    <property type="component" value="Unassembled WGS sequence"/>
</dbReference>
<name>A0A8S9LK47_BRACR</name>
<evidence type="ECO:0000256" key="1">
    <source>
        <dbReference type="SAM" id="MobiDB-lite"/>
    </source>
</evidence>
<proteinExistence type="predicted"/>
<evidence type="ECO:0000313" key="3">
    <source>
        <dbReference type="Proteomes" id="UP000712281"/>
    </source>
</evidence>
<gene>
    <name evidence="2" type="ORF">F2Q68_00045185</name>
</gene>
<dbReference type="AlphaFoldDB" id="A0A8S9LK47"/>
<evidence type="ECO:0000313" key="2">
    <source>
        <dbReference type="EMBL" id="KAF2605848.1"/>
    </source>
</evidence>
<accession>A0A8S9LK47</accession>
<reference evidence="2" key="1">
    <citation type="submission" date="2019-12" db="EMBL/GenBank/DDBJ databases">
        <title>Genome sequencing and annotation of Brassica cretica.</title>
        <authorList>
            <person name="Studholme D.J."/>
            <person name="Sarris P.F."/>
        </authorList>
    </citation>
    <scope>NUCLEOTIDE SEQUENCE</scope>
    <source>
        <strain evidence="2">PFS-001/15</strain>
        <tissue evidence="2">Leaf</tissue>
    </source>
</reference>